<feature type="domain" description="DNA-directed DNA polymerase family B multifunctional" evidence="9">
    <location>
        <begin position="730"/>
        <end position="920"/>
    </location>
</feature>
<dbReference type="GO" id="GO:0045004">
    <property type="term" value="P:DNA replication proofreading"/>
    <property type="evidence" value="ECO:0007669"/>
    <property type="project" value="TreeGrafter"/>
</dbReference>
<dbReference type="SUPFAM" id="SSF56672">
    <property type="entry name" value="DNA/RNA polymerases"/>
    <property type="match status" value="1"/>
</dbReference>
<dbReference type="Gene3D" id="2.170.16.10">
    <property type="entry name" value="Hedgehog/Intein (Hint) domain"/>
    <property type="match status" value="1"/>
</dbReference>
<evidence type="ECO:0000256" key="5">
    <source>
        <dbReference type="ARBA" id="ARBA00022932"/>
    </source>
</evidence>
<feature type="region of interest" description="Disordered" evidence="8">
    <location>
        <begin position="1501"/>
        <end position="1544"/>
    </location>
</feature>
<dbReference type="SUPFAM" id="SSF53098">
    <property type="entry name" value="Ribonuclease H-like"/>
    <property type="match status" value="1"/>
</dbReference>
<dbReference type="SMART" id="SM00486">
    <property type="entry name" value="POLBc"/>
    <property type="match status" value="1"/>
</dbReference>
<evidence type="ECO:0000256" key="3">
    <source>
        <dbReference type="ARBA" id="ARBA00022679"/>
    </source>
</evidence>
<feature type="domain" description="DNA-directed DNA polymerase family B multifunctional" evidence="9">
    <location>
        <begin position="1199"/>
        <end position="1430"/>
    </location>
</feature>
<dbReference type="GO" id="GO:0003677">
    <property type="term" value="F:DNA binding"/>
    <property type="evidence" value="ECO:0007669"/>
    <property type="project" value="UniProtKB-KW"/>
</dbReference>
<dbReference type="Gene3D" id="3.30.342.10">
    <property type="entry name" value="DNA Polymerase, chain B, domain 1"/>
    <property type="match status" value="1"/>
</dbReference>
<proteinExistence type="inferred from homology"/>
<dbReference type="InterPro" id="IPR036397">
    <property type="entry name" value="RNaseH_sf"/>
</dbReference>
<evidence type="ECO:0000259" key="10">
    <source>
        <dbReference type="Pfam" id="PF03104"/>
    </source>
</evidence>
<dbReference type="PANTHER" id="PTHR10322">
    <property type="entry name" value="DNA POLYMERASE CATALYTIC SUBUNIT"/>
    <property type="match status" value="1"/>
</dbReference>
<dbReference type="InterPro" id="IPR043502">
    <property type="entry name" value="DNA/RNA_pol_sf"/>
</dbReference>
<dbReference type="InterPro" id="IPR006172">
    <property type="entry name" value="DNA-dir_DNA_pol_B"/>
</dbReference>
<dbReference type="GO" id="GO:0043625">
    <property type="term" value="C:delta DNA polymerase complex"/>
    <property type="evidence" value="ECO:0007669"/>
    <property type="project" value="TreeGrafter"/>
</dbReference>
<dbReference type="InterPro" id="IPR006134">
    <property type="entry name" value="DNA-dir_DNA_pol_B_multi_dom"/>
</dbReference>
<dbReference type="GO" id="GO:0003887">
    <property type="term" value="F:DNA-directed DNA polymerase activity"/>
    <property type="evidence" value="ECO:0007669"/>
    <property type="project" value="UniProtKB-KW"/>
</dbReference>
<dbReference type="EC" id="2.7.7.7" evidence="2"/>
<dbReference type="Gene3D" id="1.10.132.60">
    <property type="entry name" value="DNA polymerase family B, C-terminal domain"/>
    <property type="match status" value="1"/>
</dbReference>
<sequence>MANSPKIKINRLEPIKFQCLDWRYFEVEDDETDSDTNEQIIKYRIDIFGRTEDNDTIHVEVNNFKPFFFLEIPSSWKKLTITKFINNIRKKVYRKYSNDLVSYKKVNRCKFTEFTAYTQYSFLELTFRNLKGFRAYERLFKKPVEFRGVTKKPRKYKLFESNIEPYLRCMHIRDLDACGWVRVENYKKDKSGTSRCKIDIITDWDKLISVKDSHIMPWEIASFDIECTSIDGNFPNPERPGDKIIQIGTTFNKYGEDDCFFKHIITLNTCNDFEGSTVEHYDNERDVLIAWTKLIQRTDPDILTGYNIFGFDWNYMYKRAKLLDIEHKFCDLGRLKNTRSAFIEKDLSSSALGENYLRFYDNIGRIPLDLMKVVQKDYNLGSYKLDSVAAHFIREDIKEIKLNKEKSKNILESEEIEDYTSEIITKSTYGLKEGQFVSIYFNDGLSDNKYKDGSKFRVLKLEKTKIVVQGLLDGEEMDTNKFKSYWCQAKDDVPPNEIFRLQEGDAKDRAIIAKYCVMDCVLVNKLIAKLQILTNNIGMANVCSVPLSYLFLRGQGVKIYSLVSKACRLKNHLIPTLIRKNRFDEVKLRQAVRVLIKTAILYFHTDVTELRFSANKREKMVKMCKLLLEIFLDNAYISDKLRAKPIFKNSKFKSKQNKPLLDEDIEKSVMEILKSDKFSDSISTDVKIDAEDENFLLINNTIMKVLEELDEDDDEFELYRGKKEDKKKKNKVADIEQALKELGIMEDTGYEGATVFKPKIGVHFEPIPVLDYASLYPRSMIHRNISHECLVQDPQYLGLEGYIYRQVVFRNGNGSETTAIYAQKKDMSKGIVPEILDYLLEARSRTKKEMKSEKDPFKKGIKNGLQLAYKVTANSLYGQTGAPTSPIHKKEIAASTTATGREMLTYAKEFNESVFPHMISLVQKKKFKTYRKEMNKLFDGGLLSFEMSEDFKKLLKNAPDLVLKVEDHRFASDKDFPYKTRNEFIDYFKSQIQELLGDFSVDPKVIYGDSVVENCPITIKIGNEIKIIKISDLNKGNTNTWYDFGYGKQASDVKNIYAWTSDGWTKIKRVIKHSTKKNIYRVSTYAGFVDVTEDHSLLDENKNKIKPTEVKEGMKLLSRDICLDKYTTFNQQPTGNKLIDLQLEEIKYCINNKVRSADMNKIQMIKNVNNLYYDYNHSEIIVYDLETDNHQFQAGVGNIIVKNTDSVFLKFNIKDKDGNKQQDHDSLKIAIKLGILCGLFINKVMPYPHDLEYEKTFWPFIILTKKRYVGNLYETDPNKFYQNSMGIVLKRRDNAPIVKIVCGGVVRSILKDKSARKAVEFTKKSLDNILCEQYPMDKFIITKTLKSTYKDRTRVMHAVLADRMGKRDPGNKPQSNDRIPYAYIRTDHLKGKILQGDKIEHPDYIDQEGIDLDFLFYITNQIMKPTVQFLALLVKDPEKIFNRFIIMEENRRKGKKPVMSYFDKAYNEFNNKKITLEDITQETKIEGNSLAVTLKNNLKKVERDKKQKEKDKKDKNKIDKNKKTKLKSKLKSNKSNNRKIKNKN</sequence>
<feature type="compositionally biased region" description="Basic and acidic residues" evidence="8">
    <location>
        <begin position="1501"/>
        <end position="1521"/>
    </location>
</feature>
<dbReference type="GO" id="GO:0006287">
    <property type="term" value="P:base-excision repair, gap-filling"/>
    <property type="evidence" value="ECO:0007669"/>
    <property type="project" value="TreeGrafter"/>
</dbReference>
<dbReference type="Pfam" id="PF03104">
    <property type="entry name" value="DNA_pol_B_exo1"/>
    <property type="match status" value="1"/>
</dbReference>
<organism evidence="11">
    <name type="scientific">viral metagenome</name>
    <dbReference type="NCBI Taxonomy" id="1070528"/>
    <lineage>
        <taxon>unclassified sequences</taxon>
        <taxon>metagenomes</taxon>
        <taxon>organismal metagenomes</taxon>
    </lineage>
</organism>
<dbReference type="InterPro" id="IPR023211">
    <property type="entry name" value="DNA_pol_palm_dom_sf"/>
</dbReference>
<evidence type="ECO:0000313" key="11">
    <source>
        <dbReference type="EMBL" id="QHS77393.1"/>
    </source>
</evidence>
<name>A0A6C0AD69_9ZZZZ</name>
<feature type="compositionally biased region" description="Basic residues" evidence="8">
    <location>
        <begin position="1522"/>
        <end position="1544"/>
    </location>
</feature>
<dbReference type="Gene3D" id="1.10.287.690">
    <property type="entry name" value="Helix hairpin bin"/>
    <property type="match status" value="1"/>
</dbReference>
<dbReference type="GO" id="GO:0000166">
    <property type="term" value="F:nucleotide binding"/>
    <property type="evidence" value="ECO:0007669"/>
    <property type="project" value="InterPro"/>
</dbReference>
<dbReference type="InterPro" id="IPR050240">
    <property type="entry name" value="DNA_pol_type-B"/>
</dbReference>
<keyword evidence="3" id="KW-0808">Transferase</keyword>
<keyword evidence="4" id="KW-0548">Nucleotidyltransferase</keyword>
<evidence type="ECO:0000256" key="1">
    <source>
        <dbReference type="ARBA" id="ARBA00005755"/>
    </source>
</evidence>
<dbReference type="InterPro" id="IPR042087">
    <property type="entry name" value="DNA_pol_B_thumb"/>
</dbReference>
<dbReference type="SUPFAM" id="SSF51294">
    <property type="entry name" value="Hedgehog/intein (Hint) domain"/>
    <property type="match status" value="1"/>
</dbReference>
<keyword evidence="6" id="KW-0238">DNA-binding</keyword>
<dbReference type="GO" id="GO:0006297">
    <property type="term" value="P:nucleotide-excision repair, DNA gap filling"/>
    <property type="evidence" value="ECO:0007669"/>
    <property type="project" value="TreeGrafter"/>
</dbReference>
<dbReference type="Gene3D" id="3.90.1600.10">
    <property type="entry name" value="Palm domain of DNA polymerase"/>
    <property type="match status" value="1"/>
</dbReference>
<evidence type="ECO:0000256" key="7">
    <source>
        <dbReference type="ARBA" id="ARBA00049244"/>
    </source>
</evidence>
<reference evidence="11" key="1">
    <citation type="journal article" date="2020" name="Nature">
        <title>Giant virus diversity and host interactions through global metagenomics.</title>
        <authorList>
            <person name="Schulz F."/>
            <person name="Roux S."/>
            <person name="Paez-Espino D."/>
            <person name="Jungbluth S."/>
            <person name="Walsh D.A."/>
            <person name="Denef V.J."/>
            <person name="McMahon K.D."/>
            <person name="Konstantinidis K.T."/>
            <person name="Eloe-Fadrosh E.A."/>
            <person name="Kyrpides N.C."/>
            <person name="Woyke T."/>
        </authorList>
    </citation>
    <scope>NUCLEOTIDE SEQUENCE</scope>
    <source>
        <strain evidence="11">GVMAG-S-1004661-13</strain>
    </source>
</reference>
<evidence type="ECO:0000256" key="8">
    <source>
        <dbReference type="SAM" id="MobiDB-lite"/>
    </source>
</evidence>
<dbReference type="GO" id="GO:0008296">
    <property type="term" value="F:3'-5'-DNA exonuclease activity"/>
    <property type="evidence" value="ECO:0007669"/>
    <property type="project" value="TreeGrafter"/>
</dbReference>
<dbReference type="InterPro" id="IPR030934">
    <property type="entry name" value="Intein_C"/>
</dbReference>
<evidence type="ECO:0000256" key="6">
    <source>
        <dbReference type="ARBA" id="ARBA00023125"/>
    </source>
</evidence>
<dbReference type="Gene3D" id="3.30.420.10">
    <property type="entry name" value="Ribonuclease H-like superfamily/Ribonuclease H"/>
    <property type="match status" value="2"/>
</dbReference>
<dbReference type="PRINTS" id="PR00106">
    <property type="entry name" value="DNAPOLB"/>
</dbReference>
<evidence type="ECO:0000256" key="4">
    <source>
        <dbReference type="ARBA" id="ARBA00022695"/>
    </source>
</evidence>
<evidence type="ECO:0000259" key="9">
    <source>
        <dbReference type="Pfam" id="PF00136"/>
    </source>
</evidence>
<feature type="domain" description="DNA-directed DNA polymerase family B exonuclease" evidence="10">
    <location>
        <begin position="156"/>
        <end position="388"/>
    </location>
</feature>
<accession>A0A6C0AD69</accession>
<dbReference type="InterPro" id="IPR036844">
    <property type="entry name" value="Hint_dom_sf"/>
</dbReference>
<comment type="similarity">
    <text evidence="1">Belongs to the DNA polymerase type-B family.</text>
</comment>
<keyword evidence="5" id="KW-0239">DNA-directed DNA polymerase</keyword>
<dbReference type="Pfam" id="PF00136">
    <property type="entry name" value="DNA_pol_B"/>
    <property type="match status" value="2"/>
</dbReference>
<dbReference type="PANTHER" id="PTHR10322:SF23">
    <property type="entry name" value="DNA POLYMERASE DELTA CATALYTIC SUBUNIT"/>
    <property type="match status" value="1"/>
</dbReference>
<evidence type="ECO:0000256" key="2">
    <source>
        <dbReference type="ARBA" id="ARBA00012417"/>
    </source>
</evidence>
<dbReference type="PROSITE" id="PS50818">
    <property type="entry name" value="INTEIN_C_TER"/>
    <property type="match status" value="1"/>
</dbReference>
<comment type="catalytic activity">
    <reaction evidence="7">
        <text>DNA(n) + a 2'-deoxyribonucleoside 5'-triphosphate = DNA(n+1) + diphosphate</text>
        <dbReference type="Rhea" id="RHEA:22508"/>
        <dbReference type="Rhea" id="RHEA-COMP:17339"/>
        <dbReference type="Rhea" id="RHEA-COMP:17340"/>
        <dbReference type="ChEBI" id="CHEBI:33019"/>
        <dbReference type="ChEBI" id="CHEBI:61560"/>
        <dbReference type="ChEBI" id="CHEBI:173112"/>
        <dbReference type="EC" id="2.7.7.7"/>
    </reaction>
</comment>
<dbReference type="InterPro" id="IPR012337">
    <property type="entry name" value="RNaseH-like_sf"/>
</dbReference>
<dbReference type="EMBL" id="MN740546">
    <property type="protein sequence ID" value="QHS77393.1"/>
    <property type="molecule type" value="Genomic_DNA"/>
</dbReference>
<dbReference type="InterPro" id="IPR006133">
    <property type="entry name" value="DNA-dir_DNA_pol_B_exonuc"/>
</dbReference>
<protein>
    <recommendedName>
        <fullName evidence="2">DNA-directed DNA polymerase</fullName>
        <ecNumber evidence="2">2.7.7.7</ecNumber>
    </recommendedName>
</protein>